<gene>
    <name evidence="1" type="ORF">INT47_012577</name>
</gene>
<organism evidence="1 2">
    <name type="scientific">Mucor saturninus</name>
    <dbReference type="NCBI Taxonomy" id="64648"/>
    <lineage>
        <taxon>Eukaryota</taxon>
        <taxon>Fungi</taxon>
        <taxon>Fungi incertae sedis</taxon>
        <taxon>Mucoromycota</taxon>
        <taxon>Mucoromycotina</taxon>
        <taxon>Mucoromycetes</taxon>
        <taxon>Mucorales</taxon>
        <taxon>Mucorineae</taxon>
        <taxon>Mucoraceae</taxon>
        <taxon>Mucor</taxon>
    </lineage>
</organism>
<reference evidence="1" key="1">
    <citation type="submission" date="2020-12" db="EMBL/GenBank/DDBJ databases">
        <title>Metabolic potential, ecology and presence of endohyphal bacteria is reflected in genomic diversity of Mucoromycotina.</title>
        <authorList>
            <person name="Muszewska A."/>
            <person name="Okrasinska A."/>
            <person name="Steczkiewicz K."/>
            <person name="Drgas O."/>
            <person name="Orlowska M."/>
            <person name="Perlinska-Lenart U."/>
            <person name="Aleksandrzak-Piekarczyk T."/>
            <person name="Szatraj K."/>
            <person name="Zielenkiewicz U."/>
            <person name="Pilsyk S."/>
            <person name="Malc E."/>
            <person name="Mieczkowski P."/>
            <person name="Kruszewska J.S."/>
            <person name="Biernat P."/>
            <person name="Pawlowska J."/>
        </authorList>
    </citation>
    <scope>NUCLEOTIDE SEQUENCE</scope>
    <source>
        <strain evidence="1">WA0000017839</strain>
    </source>
</reference>
<evidence type="ECO:0000313" key="2">
    <source>
        <dbReference type="Proteomes" id="UP000603453"/>
    </source>
</evidence>
<accession>A0A8H7V413</accession>
<name>A0A8H7V413_9FUNG</name>
<dbReference type="Proteomes" id="UP000603453">
    <property type="component" value="Unassembled WGS sequence"/>
</dbReference>
<dbReference type="AlphaFoldDB" id="A0A8H7V413"/>
<keyword evidence="2" id="KW-1185">Reference proteome</keyword>
<sequence>MRPTRMKIVLLGLMWRQRHVLILNYHVRSVDTLEYVMTWFTNVDRLNLIQKDPLKNYTNSSYGEEETPALIVKLNSYCMGKEDADIFFKYDAMEGKTNIRKHVLFRGGQLIDEIRQHGVYGYSKEHYNSEPEYYDDDNVGDIDDYYNDD</sequence>
<evidence type="ECO:0000313" key="1">
    <source>
        <dbReference type="EMBL" id="KAG2202583.1"/>
    </source>
</evidence>
<proteinExistence type="predicted"/>
<comment type="caution">
    <text evidence="1">The sequence shown here is derived from an EMBL/GenBank/DDBJ whole genome shotgun (WGS) entry which is preliminary data.</text>
</comment>
<protein>
    <submittedName>
        <fullName evidence="1">Uncharacterized protein</fullName>
    </submittedName>
</protein>
<dbReference type="EMBL" id="JAEPRD010000059">
    <property type="protein sequence ID" value="KAG2202583.1"/>
    <property type="molecule type" value="Genomic_DNA"/>
</dbReference>